<dbReference type="SUPFAM" id="SSF160527">
    <property type="entry name" value="V-type ATPase subunit E-like"/>
    <property type="match status" value="1"/>
</dbReference>
<evidence type="ECO:0000313" key="5">
    <source>
        <dbReference type="EMBL" id="HIQ95165.1"/>
    </source>
</evidence>
<keyword evidence="2" id="KW-0813">Transport</keyword>
<reference evidence="5" key="2">
    <citation type="journal article" date="2021" name="PeerJ">
        <title>Extensive microbial diversity within the chicken gut microbiome revealed by metagenomics and culture.</title>
        <authorList>
            <person name="Gilroy R."/>
            <person name="Ravi A."/>
            <person name="Getino M."/>
            <person name="Pursley I."/>
            <person name="Horton D.L."/>
            <person name="Alikhan N.F."/>
            <person name="Baker D."/>
            <person name="Gharbi K."/>
            <person name="Hall N."/>
            <person name="Watson M."/>
            <person name="Adriaenssens E.M."/>
            <person name="Foster-Nyarko E."/>
            <person name="Jarju S."/>
            <person name="Secka A."/>
            <person name="Antonio M."/>
            <person name="Oren A."/>
            <person name="Chaudhuri R.R."/>
            <person name="La Ragione R."/>
            <person name="Hildebrand F."/>
            <person name="Pallen M.J."/>
        </authorList>
    </citation>
    <scope>NUCLEOTIDE SEQUENCE</scope>
    <source>
        <strain evidence="5">ChiSjej3B21-11622</strain>
    </source>
</reference>
<protein>
    <submittedName>
        <fullName evidence="5">V-type ATP synthase subunit E</fullName>
    </submittedName>
</protein>
<comment type="caution">
    <text evidence="5">The sequence shown here is derived from an EMBL/GenBank/DDBJ whole genome shotgun (WGS) entry which is preliminary data.</text>
</comment>
<evidence type="ECO:0000256" key="4">
    <source>
        <dbReference type="SAM" id="Coils"/>
    </source>
</evidence>
<evidence type="ECO:0000256" key="1">
    <source>
        <dbReference type="ARBA" id="ARBA00005901"/>
    </source>
</evidence>
<dbReference type="AlphaFoldDB" id="A0A9D1CZJ6"/>
<evidence type="ECO:0000256" key="2">
    <source>
        <dbReference type="ARBA" id="ARBA00022448"/>
    </source>
</evidence>
<organism evidence="5 6">
    <name type="scientific">Candidatus Limivivens merdigallinarum</name>
    <dbReference type="NCBI Taxonomy" id="2840859"/>
    <lineage>
        <taxon>Bacteria</taxon>
        <taxon>Bacillati</taxon>
        <taxon>Bacillota</taxon>
        <taxon>Clostridia</taxon>
        <taxon>Lachnospirales</taxon>
        <taxon>Lachnospiraceae</taxon>
        <taxon>Lachnospiraceae incertae sedis</taxon>
        <taxon>Candidatus Limivivens</taxon>
    </lineage>
</organism>
<proteinExistence type="inferred from homology"/>
<keyword evidence="4" id="KW-0175">Coiled coil</keyword>
<comment type="similarity">
    <text evidence="1">Belongs to the V-ATPase E subunit family.</text>
</comment>
<sequence>MAGLDNIIEQILKSSEDAAEKTLSAARKEAEELLAKADKETEQEIQAIRLRSEQNTADILARGSSGANLRYRQGLLACRQRLIQEVLSEALEHLKNLETKDYFDTVIRLAKKSALPKEGQIHFSRKDLLRLPAGFEAALNDALKETGGILHISDIPKDLDGGFILSYGGIEENCSFDALFDSERDALKDLVYPILFP</sequence>
<dbReference type="Gene3D" id="1.20.5.620">
    <property type="entry name" value="F1F0 ATP synthase subunit B, membrane domain"/>
    <property type="match status" value="1"/>
</dbReference>
<gene>
    <name evidence="5" type="ORF">IAB26_01245</name>
</gene>
<dbReference type="InterPro" id="IPR002842">
    <property type="entry name" value="ATPase_V1_Esu"/>
</dbReference>
<dbReference type="Proteomes" id="UP000886886">
    <property type="component" value="Unassembled WGS sequence"/>
</dbReference>
<dbReference type="GO" id="GO:0046961">
    <property type="term" value="F:proton-transporting ATPase activity, rotational mechanism"/>
    <property type="evidence" value="ECO:0007669"/>
    <property type="project" value="InterPro"/>
</dbReference>
<reference evidence="5" key="1">
    <citation type="submission" date="2020-10" db="EMBL/GenBank/DDBJ databases">
        <authorList>
            <person name="Gilroy R."/>
        </authorList>
    </citation>
    <scope>NUCLEOTIDE SEQUENCE</scope>
    <source>
        <strain evidence="5">ChiSjej3B21-11622</strain>
    </source>
</reference>
<dbReference type="EMBL" id="DVFT01000017">
    <property type="protein sequence ID" value="HIQ95165.1"/>
    <property type="molecule type" value="Genomic_DNA"/>
</dbReference>
<evidence type="ECO:0000313" key="6">
    <source>
        <dbReference type="Proteomes" id="UP000886886"/>
    </source>
</evidence>
<feature type="coiled-coil region" evidence="4">
    <location>
        <begin position="16"/>
        <end position="47"/>
    </location>
</feature>
<accession>A0A9D1CZJ6</accession>
<dbReference type="GO" id="GO:0033178">
    <property type="term" value="C:proton-transporting two-sector ATPase complex, catalytic domain"/>
    <property type="evidence" value="ECO:0007669"/>
    <property type="project" value="InterPro"/>
</dbReference>
<dbReference type="Pfam" id="PF01991">
    <property type="entry name" value="vATP-synt_E"/>
    <property type="match status" value="1"/>
</dbReference>
<name>A0A9D1CZJ6_9FIRM</name>
<evidence type="ECO:0000256" key="3">
    <source>
        <dbReference type="ARBA" id="ARBA00023065"/>
    </source>
</evidence>
<keyword evidence="3" id="KW-0406">Ion transport</keyword>